<dbReference type="EMBL" id="CP030840">
    <property type="protein sequence ID" value="AXC12026.1"/>
    <property type="molecule type" value="Genomic_DNA"/>
</dbReference>
<protein>
    <submittedName>
        <fullName evidence="1">Uncharacterized protein</fullName>
    </submittedName>
</protein>
<reference evidence="1 2" key="1">
    <citation type="journal article" date="2018" name="Front. Microbiol.">
        <title>Hydrolytic Capabilities as a Key to Environmental Success: Chitinolytic and Cellulolytic Acidobacteria From Acidic Sub-arctic Soils and Boreal Peatlands.</title>
        <authorList>
            <person name="Belova S.E."/>
            <person name="Ravin N.V."/>
            <person name="Pankratov T.A."/>
            <person name="Rakitin A.L."/>
            <person name="Ivanova A.A."/>
            <person name="Beletsky A.V."/>
            <person name="Mardanov A.V."/>
            <person name="Sinninghe Damste J.S."/>
            <person name="Dedysh S.N."/>
        </authorList>
    </citation>
    <scope>NUCLEOTIDE SEQUENCE [LARGE SCALE GENOMIC DNA]</scope>
    <source>
        <strain evidence="1 2">SBC82</strain>
    </source>
</reference>
<organism evidence="1 2">
    <name type="scientific">Acidisarcina polymorpha</name>
    <dbReference type="NCBI Taxonomy" id="2211140"/>
    <lineage>
        <taxon>Bacteria</taxon>
        <taxon>Pseudomonadati</taxon>
        <taxon>Acidobacteriota</taxon>
        <taxon>Terriglobia</taxon>
        <taxon>Terriglobales</taxon>
        <taxon>Acidobacteriaceae</taxon>
        <taxon>Acidisarcina</taxon>
    </lineage>
</organism>
<keyword evidence="2" id="KW-1185">Reference proteome</keyword>
<evidence type="ECO:0000313" key="2">
    <source>
        <dbReference type="Proteomes" id="UP000253606"/>
    </source>
</evidence>
<dbReference type="KEGG" id="abas:ACPOL_2713"/>
<name>A0A2Z5G0B6_9BACT</name>
<sequence length="64" mass="7032">MIFRREAPQLIERRRAVPSFPRLDIPGRTFAALAASATVTLARFRVQTSSSGFIKALVATAFVP</sequence>
<accession>A0A2Z5G0B6</accession>
<dbReference type="AlphaFoldDB" id="A0A2Z5G0B6"/>
<evidence type="ECO:0000313" key="1">
    <source>
        <dbReference type="EMBL" id="AXC12026.1"/>
    </source>
</evidence>
<gene>
    <name evidence="1" type="ORF">ACPOL_2713</name>
</gene>
<dbReference type="Proteomes" id="UP000253606">
    <property type="component" value="Chromosome"/>
</dbReference>
<proteinExistence type="predicted"/>
<dbReference type="RefSeq" id="WP_114207354.1">
    <property type="nucleotide sequence ID" value="NZ_CP030840.1"/>
</dbReference>